<name>A0ABT8LPF0_9GAMM</name>
<accession>A0ABT8LPF0</accession>
<evidence type="ECO:0000313" key="1">
    <source>
        <dbReference type="EMBL" id="MDN6879197.1"/>
    </source>
</evidence>
<proteinExistence type="predicted"/>
<keyword evidence="2" id="KW-1185">Reference proteome</keyword>
<dbReference type="EMBL" id="JASMRX010000005">
    <property type="protein sequence ID" value="MDN6879197.1"/>
    <property type="molecule type" value="Genomic_DNA"/>
</dbReference>
<organism evidence="1 2">
    <name type="scientific">Serratia bockelmannii</name>
    <dbReference type="NCBI Taxonomy" id="2703793"/>
    <lineage>
        <taxon>Bacteria</taxon>
        <taxon>Pseudomonadati</taxon>
        <taxon>Pseudomonadota</taxon>
        <taxon>Gammaproteobacteria</taxon>
        <taxon>Enterobacterales</taxon>
        <taxon>Yersiniaceae</taxon>
        <taxon>Serratia</taxon>
    </lineage>
</organism>
<comment type="caution">
    <text evidence="1">The sequence shown here is derived from an EMBL/GenBank/DDBJ whole genome shotgun (WGS) entry which is preliminary data.</text>
</comment>
<reference evidence="1" key="1">
    <citation type="submission" date="2023-05" db="EMBL/GenBank/DDBJ databases">
        <title>Cannabis rhizosphere genomes.</title>
        <authorList>
            <person name="Goff K.L."/>
        </authorList>
    </citation>
    <scope>NUCLEOTIDE SEQUENCE</scope>
    <source>
        <strain evidence="1">SPPC 2817</strain>
    </source>
</reference>
<dbReference type="NCBIfam" id="NF033650">
    <property type="entry name" value="ANR_neg_reg"/>
    <property type="match status" value="1"/>
</dbReference>
<dbReference type="InterPro" id="IPR047666">
    <property type="entry name" value="ANR_neg_reg"/>
</dbReference>
<gene>
    <name evidence="1" type="ORF">QO199_11095</name>
</gene>
<protein>
    <submittedName>
        <fullName evidence="1">ANR family transcriptional regulator</fullName>
    </submittedName>
</protein>
<sequence length="71" mass="8142">MVAEHSARNNYGLYAVGAGRAEREQDWQKAAELWRKALSSARSSHCRHWAELRMAFCANAAARRWGNRHES</sequence>
<dbReference type="Proteomes" id="UP001176500">
    <property type="component" value="Unassembled WGS sequence"/>
</dbReference>
<evidence type="ECO:0000313" key="2">
    <source>
        <dbReference type="Proteomes" id="UP001176500"/>
    </source>
</evidence>